<sequence>MSHSTKPTLTKLQSKWLAIIKACEASGKSMRAYADAKGLVAQNLYAWKKVLVAKGLVPRDSAGRFVKAKIIGLAKSPHECRIILPNGVTVVVTDFLEDQLSHLLNKAMQL</sequence>
<accession>A0A3B0YF07</accession>
<gene>
    <name evidence="1" type="ORF">MNBD_GAMMA12-3076</name>
</gene>
<organism evidence="1">
    <name type="scientific">hydrothermal vent metagenome</name>
    <dbReference type="NCBI Taxonomy" id="652676"/>
    <lineage>
        <taxon>unclassified sequences</taxon>
        <taxon>metagenomes</taxon>
        <taxon>ecological metagenomes</taxon>
    </lineage>
</organism>
<dbReference type="EMBL" id="UOFL01000062">
    <property type="protein sequence ID" value="VAW74733.1"/>
    <property type="molecule type" value="Genomic_DNA"/>
</dbReference>
<evidence type="ECO:0000313" key="1">
    <source>
        <dbReference type="EMBL" id="VAW74733.1"/>
    </source>
</evidence>
<dbReference type="NCBIfam" id="NF047593">
    <property type="entry name" value="IS66_ISAeme5_TnpA"/>
    <property type="match status" value="1"/>
</dbReference>
<reference evidence="1" key="1">
    <citation type="submission" date="2018-06" db="EMBL/GenBank/DDBJ databases">
        <authorList>
            <person name="Zhirakovskaya E."/>
        </authorList>
    </citation>
    <scope>NUCLEOTIDE SEQUENCE</scope>
</reference>
<name>A0A3B0YF07_9ZZZZ</name>
<dbReference type="AlphaFoldDB" id="A0A3B0YF07"/>
<protein>
    <submittedName>
        <fullName evidence="1">High-affinity branched-chain amino acid transport system permease protein LivH (TC 3.A.1.4.1)</fullName>
    </submittedName>
</protein>
<proteinExistence type="predicted"/>